<feature type="coiled-coil region" evidence="1">
    <location>
        <begin position="21"/>
        <end position="58"/>
    </location>
</feature>
<dbReference type="AlphaFoldDB" id="A0A3A5H2C3"/>
<protein>
    <submittedName>
        <fullName evidence="2">Uncharacterized protein</fullName>
    </submittedName>
</protein>
<evidence type="ECO:0000313" key="2">
    <source>
        <dbReference type="EMBL" id="RJS44959.1"/>
    </source>
</evidence>
<dbReference type="OrthoDB" id="3748689at2"/>
<gene>
    <name evidence="2" type="ORF">D4739_01000</name>
</gene>
<organism evidence="2 3">
    <name type="scientific">Nocardioides cavernaquae</name>
    <dbReference type="NCBI Taxonomy" id="2321396"/>
    <lineage>
        <taxon>Bacteria</taxon>
        <taxon>Bacillati</taxon>
        <taxon>Actinomycetota</taxon>
        <taxon>Actinomycetes</taxon>
        <taxon>Propionibacteriales</taxon>
        <taxon>Nocardioidaceae</taxon>
        <taxon>Nocardioides</taxon>
    </lineage>
</organism>
<accession>A0A3A5H2C3</accession>
<name>A0A3A5H2C3_9ACTN</name>
<evidence type="ECO:0000256" key="1">
    <source>
        <dbReference type="SAM" id="Coils"/>
    </source>
</evidence>
<comment type="caution">
    <text evidence="2">The sequence shown here is derived from an EMBL/GenBank/DDBJ whole genome shotgun (WGS) entry which is preliminary data.</text>
</comment>
<evidence type="ECO:0000313" key="3">
    <source>
        <dbReference type="Proteomes" id="UP000276542"/>
    </source>
</evidence>
<dbReference type="RefSeq" id="WP_120058864.1">
    <property type="nucleotide sequence ID" value="NZ_QYRP01000002.1"/>
</dbReference>
<reference evidence="3" key="1">
    <citation type="submission" date="2018-09" db="EMBL/GenBank/DDBJ databases">
        <authorList>
            <person name="Zhu H."/>
        </authorList>
    </citation>
    <scope>NUCLEOTIDE SEQUENCE [LARGE SCALE GENOMIC DNA]</scope>
    <source>
        <strain evidence="3">K1W22B-1</strain>
    </source>
</reference>
<keyword evidence="1" id="KW-0175">Coiled coil</keyword>
<keyword evidence="3" id="KW-1185">Reference proteome</keyword>
<proteinExistence type="predicted"/>
<dbReference type="EMBL" id="QYRP01000002">
    <property type="protein sequence ID" value="RJS44959.1"/>
    <property type="molecule type" value="Genomic_DNA"/>
</dbReference>
<dbReference type="Proteomes" id="UP000276542">
    <property type="component" value="Unassembled WGS sequence"/>
</dbReference>
<sequence>MAKALLGYMSSDLRDPSRPLANRLAAENRQLRERVLDLEALIVRLQDENDRLAAAQENSWADLEEMQPA</sequence>